<name>A0A5A9XRH5_9BACT</name>
<evidence type="ECO:0000313" key="2">
    <source>
        <dbReference type="EMBL" id="KAA0894221.1"/>
    </source>
</evidence>
<sequence>MVNQPGPRRLILWMVNQLDFSQQSGNGRGTGERRKGESGYNGTINAPTEPNREFFMAQSFKKQRRFLGLDVFHVGIEAPNIQRIKMTGQT</sequence>
<protein>
    <submittedName>
        <fullName evidence="2">Uncharacterized protein</fullName>
    </submittedName>
</protein>
<accession>A0A5A9XRH5</accession>
<dbReference type="AlphaFoldDB" id="A0A5A9XRH5"/>
<dbReference type="Proteomes" id="UP000324298">
    <property type="component" value="Unassembled WGS sequence"/>
</dbReference>
<keyword evidence="3" id="KW-1185">Reference proteome</keyword>
<proteinExistence type="predicted"/>
<gene>
    <name evidence="2" type="ORF">ET418_04505</name>
</gene>
<evidence type="ECO:0000313" key="3">
    <source>
        <dbReference type="Proteomes" id="UP000324298"/>
    </source>
</evidence>
<evidence type="ECO:0000256" key="1">
    <source>
        <dbReference type="SAM" id="MobiDB-lite"/>
    </source>
</evidence>
<comment type="caution">
    <text evidence="2">The sequence shown here is derived from an EMBL/GenBank/DDBJ whole genome shotgun (WGS) entry which is preliminary data.</text>
</comment>
<dbReference type="EMBL" id="SRSD01000002">
    <property type="protein sequence ID" value="KAA0894221.1"/>
    <property type="molecule type" value="Genomic_DNA"/>
</dbReference>
<reference evidence="2 3" key="1">
    <citation type="submission" date="2019-04" db="EMBL/GenBank/DDBJ databases">
        <title>Geobacter ruber sp. nov., ferric-reducing bacteria isolated from paddy soil.</title>
        <authorList>
            <person name="Xu Z."/>
            <person name="Masuda Y."/>
            <person name="Itoh H."/>
            <person name="Senoo K."/>
        </authorList>
    </citation>
    <scope>NUCLEOTIDE SEQUENCE [LARGE SCALE GENOMIC DNA]</scope>
    <source>
        <strain evidence="2 3">Red88</strain>
    </source>
</reference>
<organism evidence="2 3">
    <name type="scientific">Oryzomonas rubra</name>
    <dbReference type="NCBI Taxonomy" id="2509454"/>
    <lineage>
        <taxon>Bacteria</taxon>
        <taxon>Pseudomonadati</taxon>
        <taxon>Thermodesulfobacteriota</taxon>
        <taxon>Desulfuromonadia</taxon>
        <taxon>Geobacterales</taxon>
        <taxon>Geobacteraceae</taxon>
        <taxon>Oryzomonas</taxon>
    </lineage>
</organism>
<dbReference type="RefSeq" id="WP_149306378.1">
    <property type="nucleotide sequence ID" value="NZ_SRSD01000002.1"/>
</dbReference>
<feature type="region of interest" description="Disordered" evidence="1">
    <location>
        <begin position="21"/>
        <end position="48"/>
    </location>
</feature>